<organism evidence="2 3">
    <name type="scientific">Adineta steineri</name>
    <dbReference type="NCBI Taxonomy" id="433720"/>
    <lineage>
        <taxon>Eukaryota</taxon>
        <taxon>Metazoa</taxon>
        <taxon>Spiralia</taxon>
        <taxon>Gnathifera</taxon>
        <taxon>Rotifera</taxon>
        <taxon>Eurotatoria</taxon>
        <taxon>Bdelloidea</taxon>
        <taxon>Adinetida</taxon>
        <taxon>Adinetidae</taxon>
        <taxon>Adineta</taxon>
    </lineage>
</organism>
<gene>
    <name evidence="1" type="ORF">BJG266_LOCUS5330</name>
    <name evidence="2" type="ORF">QVE165_LOCUS30181</name>
</gene>
<reference evidence="2" key="1">
    <citation type="submission" date="2021-02" db="EMBL/GenBank/DDBJ databases">
        <authorList>
            <person name="Nowell W R."/>
        </authorList>
    </citation>
    <scope>NUCLEOTIDE SEQUENCE</scope>
</reference>
<keyword evidence="3" id="KW-1185">Reference proteome</keyword>
<sequence>MFLFSTDAQVNVQKVVATLLPPQCTSYTVNNDTTRNIATPSGTICDKTFFFKMSPTWVRFQSPAGTIFPTSPPATNHCNTAGTGWISTEYPSVVGSTVPATICYNSGSNKCAYSSTISVILFTILHTYLGLNQPLNQILLNKSLNLLTDFSNANIFQQISKQLLSINSLIDKDQLSKLLQPLICFHLQEKYIQLDDELKIQFYSLYKTPLTMKCIKHIESLILTKGARQDPFIRFNFTKAVNQLLLSHINDIQFKCNSCLQLFKILLVSNPSLSTDLDDVGNAGFRSEYFLLHNLYSLEYYHQRNSSKFINMKCY</sequence>
<evidence type="ECO:0000313" key="1">
    <source>
        <dbReference type="EMBL" id="CAF0803422.1"/>
    </source>
</evidence>
<proteinExistence type="predicted"/>
<comment type="caution">
    <text evidence="2">The sequence shown here is derived from an EMBL/GenBank/DDBJ whole genome shotgun (WGS) entry which is preliminary data.</text>
</comment>
<dbReference type="Proteomes" id="UP000663832">
    <property type="component" value="Unassembled WGS sequence"/>
</dbReference>
<evidence type="ECO:0000313" key="2">
    <source>
        <dbReference type="EMBL" id="CAF1281664.1"/>
    </source>
</evidence>
<evidence type="ECO:0000313" key="3">
    <source>
        <dbReference type="Proteomes" id="UP000663832"/>
    </source>
</evidence>
<dbReference type="Proteomes" id="UP000663877">
    <property type="component" value="Unassembled WGS sequence"/>
</dbReference>
<accession>A0A815CKU8</accession>
<dbReference type="EMBL" id="CAJNOI010000014">
    <property type="protein sequence ID" value="CAF0803422.1"/>
    <property type="molecule type" value="Genomic_DNA"/>
</dbReference>
<dbReference type="AlphaFoldDB" id="A0A815CKU8"/>
<dbReference type="EMBL" id="CAJNOM010000248">
    <property type="protein sequence ID" value="CAF1281664.1"/>
    <property type="molecule type" value="Genomic_DNA"/>
</dbReference>
<protein>
    <submittedName>
        <fullName evidence="2">Uncharacterized protein</fullName>
    </submittedName>
</protein>
<name>A0A815CKU8_9BILA</name>